<dbReference type="PANTHER" id="PTHR23028:SF53">
    <property type="entry name" value="ACYL_TRANSF_3 DOMAIN-CONTAINING PROTEIN"/>
    <property type="match status" value="1"/>
</dbReference>
<feature type="transmembrane region" description="Helical" evidence="8">
    <location>
        <begin position="275"/>
        <end position="293"/>
    </location>
</feature>
<keyword evidence="2" id="KW-1003">Cell membrane</keyword>
<keyword evidence="12" id="KW-1185">Reference proteome</keyword>
<keyword evidence="6 8" id="KW-0472">Membrane</keyword>
<evidence type="ECO:0000256" key="6">
    <source>
        <dbReference type="ARBA" id="ARBA00023136"/>
    </source>
</evidence>
<dbReference type="InterPro" id="IPR043968">
    <property type="entry name" value="SGNH"/>
</dbReference>
<organism evidence="11 12">
    <name type="scientific">Lentisphaera araneosa HTCC2155</name>
    <dbReference type="NCBI Taxonomy" id="313628"/>
    <lineage>
        <taxon>Bacteria</taxon>
        <taxon>Pseudomonadati</taxon>
        <taxon>Lentisphaerota</taxon>
        <taxon>Lentisphaeria</taxon>
        <taxon>Lentisphaerales</taxon>
        <taxon>Lentisphaeraceae</taxon>
        <taxon>Lentisphaera</taxon>
    </lineage>
</organism>
<feature type="domain" description="SGNH" evidence="10">
    <location>
        <begin position="432"/>
        <end position="646"/>
    </location>
</feature>
<evidence type="ECO:0000259" key="9">
    <source>
        <dbReference type="Pfam" id="PF01757"/>
    </source>
</evidence>
<gene>
    <name evidence="11" type="ORF">LNTAR_14507</name>
</gene>
<dbReference type="AlphaFoldDB" id="A6DHF3"/>
<feature type="transmembrane region" description="Helical" evidence="8">
    <location>
        <begin position="221"/>
        <end position="240"/>
    </location>
</feature>
<keyword evidence="7 11" id="KW-0012">Acyltransferase</keyword>
<dbReference type="GO" id="GO:0016747">
    <property type="term" value="F:acyltransferase activity, transferring groups other than amino-acyl groups"/>
    <property type="evidence" value="ECO:0007669"/>
    <property type="project" value="InterPro"/>
</dbReference>
<dbReference type="GO" id="GO:0009103">
    <property type="term" value="P:lipopolysaccharide biosynthetic process"/>
    <property type="evidence" value="ECO:0007669"/>
    <property type="project" value="TreeGrafter"/>
</dbReference>
<evidence type="ECO:0000256" key="4">
    <source>
        <dbReference type="ARBA" id="ARBA00022692"/>
    </source>
</evidence>
<name>A6DHF3_9BACT</name>
<feature type="transmembrane region" description="Helical" evidence="8">
    <location>
        <begin position="314"/>
        <end position="334"/>
    </location>
</feature>
<feature type="transmembrane region" description="Helical" evidence="8">
    <location>
        <begin position="340"/>
        <end position="361"/>
    </location>
</feature>
<dbReference type="InterPro" id="IPR036514">
    <property type="entry name" value="SGNH_hydro_sf"/>
</dbReference>
<evidence type="ECO:0000313" key="11">
    <source>
        <dbReference type="EMBL" id="EDM29036.1"/>
    </source>
</evidence>
<evidence type="ECO:0000256" key="8">
    <source>
        <dbReference type="SAM" id="Phobius"/>
    </source>
</evidence>
<evidence type="ECO:0000313" key="12">
    <source>
        <dbReference type="Proteomes" id="UP000004947"/>
    </source>
</evidence>
<feature type="transmembrane region" description="Helical" evidence="8">
    <location>
        <begin position="188"/>
        <end position="209"/>
    </location>
</feature>
<dbReference type="InterPro" id="IPR002656">
    <property type="entry name" value="Acyl_transf_3_dom"/>
</dbReference>
<comment type="caution">
    <text evidence="11">The sequence shown here is derived from an EMBL/GenBank/DDBJ whole genome shotgun (WGS) entry which is preliminary data.</text>
</comment>
<dbReference type="eggNOG" id="COG1835">
    <property type="taxonomic scope" value="Bacteria"/>
</dbReference>
<reference evidence="11 12" key="1">
    <citation type="journal article" date="2010" name="J. Bacteriol.">
        <title>Genome sequence of Lentisphaera araneosa HTCC2155T, the type species of the order Lentisphaerales in the phylum Lentisphaerae.</title>
        <authorList>
            <person name="Thrash J.C."/>
            <person name="Cho J.C."/>
            <person name="Vergin K.L."/>
            <person name="Morris R.M."/>
            <person name="Giovannoni S.J."/>
        </authorList>
    </citation>
    <scope>NUCLEOTIDE SEQUENCE [LARGE SCALE GENOMIC DNA]</scope>
    <source>
        <strain evidence="11 12">HTCC2155</strain>
    </source>
</reference>
<evidence type="ECO:0000256" key="1">
    <source>
        <dbReference type="ARBA" id="ARBA00004651"/>
    </source>
</evidence>
<dbReference type="GO" id="GO:0016788">
    <property type="term" value="F:hydrolase activity, acting on ester bonds"/>
    <property type="evidence" value="ECO:0007669"/>
    <property type="project" value="UniProtKB-ARBA"/>
</dbReference>
<dbReference type="Pfam" id="PF19040">
    <property type="entry name" value="SGNH"/>
    <property type="match status" value="1"/>
</dbReference>
<sequence length="656" mass="74880">MLKFRMSRLTNTIVIGYYQRIKHKTTMKYRPEIDGLRAIAVIPVLIFHLSSSLFPSGFIGVDIFFAISGYLIAYIVINKIDSHSFSLKQFWARRVKRLFPTLLLISTFSLIAGYFIFLPDEFAALGKQVAALFLMIANINLWQQAGYWSPASEDIPLLHTWSLGVEEQFYIVFVIALTIVLKKFSKKTTFIILISGFILSFILSIYISASMPSAAFYLLPTRAWELLAGSLVAFLHTSGFTPHNTSFSKIKIPFDLIGIIMIITAFLIINKSMAFPGYIAILPITGACLLLWDGQSQLSQKLLASKAMVYIGKISYSLYLWHWILIVYFSWLIFPNHPTNLHLTLLFIVCLLVSSITYHFFENPLRISHNKNIVKICLISTVITIVSSIAIQEKRLEPLRNKVTYTKGVNTARNYNVTNNWKKPDTTINVERLDVVVLGSSHALMHSPLIKKLCDSKNLTVAFLGSNGSPSPWLALDTDKQAKLSGDFTVSERFKFDQYRKNLIQKHKPKVIITLDHYADTFNNKFKENFTKKYTEFVIDLRKYNSYVITIEQPPIAGQKKNLVKYTNYICAKVFETEDNKNSRQQANKIIKNIFSKAGDKALFVKSEDLFTNSDKSIRISDNNGILYYKDNNHLNDYGSQLLKNRLTVALNKIFP</sequence>
<feature type="transmembrane region" description="Helical" evidence="8">
    <location>
        <begin position="57"/>
        <end position="77"/>
    </location>
</feature>
<feature type="transmembrane region" description="Helical" evidence="8">
    <location>
        <begin position="98"/>
        <end position="117"/>
    </location>
</feature>
<evidence type="ECO:0000256" key="2">
    <source>
        <dbReference type="ARBA" id="ARBA00022475"/>
    </source>
</evidence>
<dbReference type="Pfam" id="PF01757">
    <property type="entry name" value="Acyl_transf_3"/>
    <property type="match status" value="1"/>
</dbReference>
<feature type="transmembrane region" description="Helical" evidence="8">
    <location>
        <begin position="158"/>
        <end position="181"/>
    </location>
</feature>
<dbReference type="Gene3D" id="3.40.50.1110">
    <property type="entry name" value="SGNH hydrolase"/>
    <property type="match status" value="1"/>
</dbReference>
<dbReference type="PANTHER" id="PTHR23028">
    <property type="entry name" value="ACETYLTRANSFERASE"/>
    <property type="match status" value="1"/>
</dbReference>
<dbReference type="SUPFAM" id="SSF52266">
    <property type="entry name" value="SGNH hydrolase"/>
    <property type="match status" value="1"/>
</dbReference>
<proteinExistence type="predicted"/>
<evidence type="ECO:0000256" key="3">
    <source>
        <dbReference type="ARBA" id="ARBA00022679"/>
    </source>
</evidence>
<comment type="subcellular location">
    <subcellularLocation>
        <location evidence="1">Cell membrane</location>
        <topology evidence="1">Multi-pass membrane protein</topology>
    </subcellularLocation>
</comment>
<feature type="transmembrane region" description="Helical" evidence="8">
    <location>
        <begin position="252"/>
        <end position="269"/>
    </location>
</feature>
<accession>A6DHF3</accession>
<dbReference type="GO" id="GO:0005886">
    <property type="term" value="C:plasma membrane"/>
    <property type="evidence" value="ECO:0007669"/>
    <property type="project" value="UniProtKB-SubCell"/>
</dbReference>
<feature type="transmembrane region" description="Helical" evidence="8">
    <location>
        <begin position="34"/>
        <end position="51"/>
    </location>
</feature>
<dbReference type="STRING" id="313628.LNTAR_14507"/>
<feature type="transmembrane region" description="Helical" evidence="8">
    <location>
        <begin position="373"/>
        <end position="391"/>
    </location>
</feature>
<dbReference type="InterPro" id="IPR050879">
    <property type="entry name" value="Acyltransferase_3"/>
</dbReference>
<evidence type="ECO:0000259" key="10">
    <source>
        <dbReference type="Pfam" id="PF19040"/>
    </source>
</evidence>
<keyword evidence="5 8" id="KW-1133">Transmembrane helix</keyword>
<evidence type="ECO:0000256" key="5">
    <source>
        <dbReference type="ARBA" id="ARBA00022989"/>
    </source>
</evidence>
<evidence type="ECO:0000256" key="7">
    <source>
        <dbReference type="ARBA" id="ARBA00023315"/>
    </source>
</evidence>
<feature type="domain" description="Acyltransferase 3" evidence="9">
    <location>
        <begin position="31"/>
        <end position="358"/>
    </location>
</feature>
<keyword evidence="4 8" id="KW-0812">Transmembrane</keyword>
<protein>
    <submittedName>
        <fullName evidence="11">Putative lipopolysaccharide modification acyltransferase</fullName>
    </submittedName>
</protein>
<keyword evidence="3 11" id="KW-0808">Transferase</keyword>
<dbReference type="EMBL" id="ABCK01000003">
    <property type="protein sequence ID" value="EDM29036.1"/>
    <property type="molecule type" value="Genomic_DNA"/>
</dbReference>
<dbReference type="Proteomes" id="UP000004947">
    <property type="component" value="Unassembled WGS sequence"/>
</dbReference>